<evidence type="ECO:0000259" key="5">
    <source>
        <dbReference type="PROSITE" id="PS51194"/>
    </source>
</evidence>
<dbReference type="GO" id="GO:0006310">
    <property type="term" value="P:DNA recombination"/>
    <property type="evidence" value="ECO:0007669"/>
    <property type="project" value="TreeGrafter"/>
</dbReference>
<keyword evidence="2" id="KW-0067">ATP-binding</keyword>
<keyword evidence="7" id="KW-1185">Reference proteome</keyword>
<comment type="caution">
    <text evidence="6">The sequence shown here is derived from an EMBL/GenBank/DDBJ whole genome shotgun (WGS) entry which is preliminary data.</text>
</comment>
<dbReference type="InterPro" id="IPR001650">
    <property type="entry name" value="Helicase_C-like"/>
</dbReference>
<dbReference type="GO" id="GO:0006302">
    <property type="term" value="P:double-strand break repair"/>
    <property type="evidence" value="ECO:0007669"/>
    <property type="project" value="TreeGrafter"/>
</dbReference>
<feature type="domain" description="Helicase ATP-binding" evidence="4">
    <location>
        <begin position="92"/>
        <end position="244"/>
    </location>
</feature>
<dbReference type="InterPro" id="IPR027417">
    <property type="entry name" value="P-loop_NTPase"/>
</dbReference>
<proteinExistence type="predicted"/>
<dbReference type="CDD" id="cd17925">
    <property type="entry name" value="DEXDc_ComFA"/>
    <property type="match status" value="1"/>
</dbReference>
<dbReference type="AlphaFoldDB" id="A0A430AIG4"/>
<dbReference type="PANTHER" id="PTHR30580">
    <property type="entry name" value="PRIMOSOMAL PROTEIN N"/>
    <property type="match status" value="1"/>
</dbReference>
<dbReference type="SMART" id="SM00490">
    <property type="entry name" value="HELICc"/>
    <property type="match status" value="1"/>
</dbReference>
<organism evidence="6 7">
    <name type="scientific">Vagococcus entomophilus</name>
    <dbReference type="NCBI Taxonomy" id="1160095"/>
    <lineage>
        <taxon>Bacteria</taxon>
        <taxon>Bacillati</taxon>
        <taxon>Bacillota</taxon>
        <taxon>Bacilli</taxon>
        <taxon>Lactobacillales</taxon>
        <taxon>Enterococcaceae</taxon>
        <taxon>Vagococcus</taxon>
    </lineage>
</organism>
<dbReference type="Proteomes" id="UP000288669">
    <property type="component" value="Unassembled WGS sequence"/>
</dbReference>
<dbReference type="GO" id="GO:0043138">
    <property type="term" value="F:3'-5' DNA helicase activity"/>
    <property type="evidence" value="ECO:0007669"/>
    <property type="project" value="TreeGrafter"/>
</dbReference>
<evidence type="ECO:0000313" key="6">
    <source>
        <dbReference type="EMBL" id="RSU07909.1"/>
    </source>
</evidence>
<dbReference type="EMBL" id="NGJZ01000001">
    <property type="protein sequence ID" value="RSU07909.1"/>
    <property type="molecule type" value="Genomic_DNA"/>
</dbReference>
<dbReference type="OrthoDB" id="2077914at2"/>
<dbReference type="SUPFAM" id="SSF52540">
    <property type="entry name" value="P-loop containing nucleoside triphosphate hydrolases"/>
    <property type="match status" value="1"/>
</dbReference>
<dbReference type="PANTHER" id="PTHR30580:SF1">
    <property type="entry name" value="COMF OPERON PROTEIN 1"/>
    <property type="match status" value="1"/>
</dbReference>
<evidence type="ECO:0008006" key="8">
    <source>
        <dbReference type="Google" id="ProtNLM"/>
    </source>
</evidence>
<dbReference type="SMART" id="SM00487">
    <property type="entry name" value="DEXDc"/>
    <property type="match status" value="1"/>
</dbReference>
<dbReference type="Pfam" id="PF04851">
    <property type="entry name" value="ResIII"/>
    <property type="match status" value="1"/>
</dbReference>
<dbReference type="InterPro" id="IPR014001">
    <property type="entry name" value="Helicase_ATP-bd"/>
</dbReference>
<dbReference type="PROSITE" id="PS51192">
    <property type="entry name" value="HELICASE_ATP_BIND_1"/>
    <property type="match status" value="1"/>
</dbReference>
<gene>
    <name evidence="6" type="ORF">CBF30_01325</name>
</gene>
<dbReference type="Gene3D" id="3.40.50.300">
    <property type="entry name" value="P-loop containing nucleotide triphosphate hydrolases"/>
    <property type="match status" value="2"/>
</dbReference>
<dbReference type="GO" id="GO:0003677">
    <property type="term" value="F:DNA binding"/>
    <property type="evidence" value="ECO:0007669"/>
    <property type="project" value="UniProtKB-KW"/>
</dbReference>
<dbReference type="GO" id="GO:0006270">
    <property type="term" value="P:DNA replication initiation"/>
    <property type="evidence" value="ECO:0007669"/>
    <property type="project" value="TreeGrafter"/>
</dbReference>
<dbReference type="InterPro" id="IPR006935">
    <property type="entry name" value="Helicase/UvrB_N"/>
</dbReference>
<sequence length="417" mass="47924">MKHLVVVPSMKLGKTDIQCLRCGSSHSKKKVGLPKEKIKFFYCPTCIQMGRVRSDQPFYYLEEPEPIACREINYFWKGTLTDYQKKASADLVTHALAKQDFLIWAVTGAGKTEMIFEMLNQALSKDWRVCLTSPRVDVCLELFPRIKEVFPKENMALLHGDGKEPYHYSKLVICTTHQLFRFYRAFDVVVLDEVDAFPFSGNVELNYAVRHARKEESALVLLTATPDKHLLSQIKKGHLSYVKIPKRYHGYPLPLPKTIWLSRLPQKISQGSLPPKFHTLLKKQLRSKHRLLIFCPTVELVINLQSVLSKEYKGYSICGVYAEDSERKKKVENMRKEHYDVLISTTILERGVTFKGIDVFVISASHQVFNTASLVQIAGRVGRNYQFPSGKVYFFHEGKSRAMKLAIKQIKTMNRAD</sequence>
<protein>
    <recommendedName>
        <fullName evidence="8">DNA/RNA helicase</fullName>
    </recommendedName>
</protein>
<dbReference type="GO" id="GO:0016787">
    <property type="term" value="F:hydrolase activity"/>
    <property type="evidence" value="ECO:0007669"/>
    <property type="project" value="InterPro"/>
</dbReference>
<dbReference type="GO" id="GO:0005524">
    <property type="term" value="F:ATP binding"/>
    <property type="evidence" value="ECO:0007669"/>
    <property type="project" value="UniProtKB-KW"/>
</dbReference>
<name>A0A430AIG4_9ENTE</name>
<reference evidence="6 7" key="1">
    <citation type="submission" date="2017-05" db="EMBL/GenBank/DDBJ databases">
        <title>Vagococcus spp. assemblies.</title>
        <authorList>
            <person name="Gulvik C.A."/>
        </authorList>
    </citation>
    <scope>NUCLEOTIDE SEQUENCE [LARGE SCALE GENOMIC DNA]</scope>
    <source>
        <strain evidence="6 7">DSM 24756</strain>
    </source>
</reference>
<evidence type="ECO:0000256" key="2">
    <source>
        <dbReference type="ARBA" id="ARBA00022840"/>
    </source>
</evidence>
<accession>A0A430AIG4</accession>
<evidence type="ECO:0000256" key="1">
    <source>
        <dbReference type="ARBA" id="ARBA00022741"/>
    </source>
</evidence>
<keyword evidence="3" id="KW-0238">DNA-binding</keyword>
<feature type="domain" description="Helicase C-terminal" evidence="5">
    <location>
        <begin position="280"/>
        <end position="417"/>
    </location>
</feature>
<dbReference type="PROSITE" id="PS51194">
    <property type="entry name" value="HELICASE_CTER"/>
    <property type="match status" value="1"/>
</dbReference>
<evidence type="ECO:0000259" key="4">
    <source>
        <dbReference type="PROSITE" id="PS51192"/>
    </source>
</evidence>
<evidence type="ECO:0000313" key="7">
    <source>
        <dbReference type="Proteomes" id="UP000288669"/>
    </source>
</evidence>
<evidence type="ECO:0000256" key="3">
    <source>
        <dbReference type="ARBA" id="ARBA00023125"/>
    </source>
</evidence>
<keyword evidence="1" id="KW-0547">Nucleotide-binding</keyword>
<dbReference type="Pfam" id="PF00271">
    <property type="entry name" value="Helicase_C"/>
    <property type="match status" value="1"/>
</dbReference>